<feature type="transmembrane region" description="Helical" evidence="6">
    <location>
        <begin position="396"/>
        <end position="417"/>
    </location>
</feature>
<evidence type="ECO:0000313" key="7">
    <source>
        <dbReference type="EMBL" id="MBP1475863.1"/>
    </source>
</evidence>
<protein>
    <submittedName>
        <fullName evidence="7">MFS transporter</fullName>
    </submittedName>
</protein>
<dbReference type="PANTHER" id="PTHR19432">
    <property type="entry name" value="SUGAR TRANSPORTER"/>
    <property type="match status" value="1"/>
</dbReference>
<evidence type="ECO:0000256" key="3">
    <source>
        <dbReference type="ARBA" id="ARBA00022692"/>
    </source>
</evidence>
<dbReference type="EMBL" id="JAGJRS010000034">
    <property type="protein sequence ID" value="MBP1475863.1"/>
    <property type="molecule type" value="Genomic_DNA"/>
</dbReference>
<dbReference type="RefSeq" id="WP_209623175.1">
    <property type="nucleotide sequence ID" value="NZ_JAGJRS010000034.1"/>
</dbReference>
<feature type="transmembrane region" description="Helical" evidence="6">
    <location>
        <begin position="49"/>
        <end position="69"/>
    </location>
</feature>
<proteinExistence type="predicted"/>
<dbReference type="PANTHER" id="PTHR19432:SF35">
    <property type="entry name" value="SOLUTE CARRIER FAMILY 45 MEMBER 3 ISOFORM X1"/>
    <property type="match status" value="1"/>
</dbReference>
<keyword evidence="5 6" id="KW-0472">Membrane</keyword>
<dbReference type="Pfam" id="PF07690">
    <property type="entry name" value="MFS_1"/>
    <property type="match status" value="1"/>
</dbReference>
<feature type="transmembrane region" description="Helical" evidence="6">
    <location>
        <begin position="462"/>
        <end position="480"/>
    </location>
</feature>
<organism evidence="7 8">
    <name type="scientific">Frateuria flava</name>
    <dbReference type="NCBI Taxonomy" id="2821489"/>
    <lineage>
        <taxon>Bacteria</taxon>
        <taxon>Pseudomonadati</taxon>
        <taxon>Pseudomonadota</taxon>
        <taxon>Gammaproteobacteria</taxon>
        <taxon>Lysobacterales</taxon>
        <taxon>Rhodanobacteraceae</taxon>
        <taxon>Frateuria</taxon>
    </lineage>
</organism>
<reference evidence="7 8" key="1">
    <citation type="submission" date="2021-04" db="EMBL/GenBank/DDBJ databases">
        <authorList>
            <person name="Huq M.A."/>
        </authorList>
    </citation>
    <scope>NUCLEOTIDE SEQUENCE [LARGE SCALE GENOMIC DNA]</scope>
    <source>
        <strain evidence="7 8">MAH-13</strain>
    </source>
</reference>
<dbReference type="SUPFAM" id="SSF103473">
    <property type="entry name" value="MFS general substrate transporter"/>
    <property type="match status" value="1"/>
</dbReference>
<dbReference type="InterPro" id="IPR011701">
    <property type="entry name" value="MFS"/>
</dbReference>
<evidence type="ECO:0000256" key="2">
    <source>
        <dbReference type="ARBA" id="ARBA00022448"/>
    </source>
</evidence>
<feature type="transmembrane region" description="Helical" evidence="6">
    <location>
        <begin position="371"/>
        <end position="390"/>
    </location>
</feature>
<feature type="transmembrane region" description="Helical" evidence="6">
    <location>
        <begin position="182"/>
        <end position="200"/>
    </location>
</feature>
<keyword evidence="3 6" id="KW-0812">Transmembrane</keyword>
<sequence>MTNKPALSFWQIWNMCFGFLGIQFGFALQNTNVSRIFQTLGADVADIPILWVAAPLTGLIVQPIVGHLSDHTWNRLGRRRPYFLVGAVLTTLALLWMPNAPSLWIAAGLLWIMDASINVSMEPFRAFVGDQLPARQRPLGYAMQSFFIGVGAVVASALPWLLAKFGVANVASAGGVPDTVKYAFYAGGVVLLGAVLWTIATSPEYPPQLLREQADEAPADAPVDTSDAWRPGAVLLALGVALLLAIARFGLEKELYLLGGGLAVFGLLFVWVAFTRSRGMPQQVMSDLYGMPAPMRRLAWVQFFSWFALFAMWIYTTQGVAQSFFGSTDTTSAAYNEGANWGGVLFAVYNGVTVPAALLIPWMVRRWGLRISHLVNLCLGGAGLLSFVVLHDARWLIASMVGVGFAWASILSLPYALLSDNLPAAKMGVYMGIFNFFIVIPQLLAASVLGLLLKTFFHGQPIWALALGGASLVVAGLCTLRVREPEAASQPTATPVPPAPDPL</sequence>
<feature type="transmembrane region" description="Helical" evidence="6">
    <location>
        <begin position="233"/>
        <end position="251"/>
    </location>
</feature>
<gene>
    <name evidence="7" type="ORF">J7I44_16305</name>
</gene>
<accession>A0ABS4DS29</accession>
<dbReference type="InterPro" id="IPR036259">
    <property type="entry name" value="MFS_trans_sf"/>
</dbReference>
<comment type="caution">
    <text evidence="7">The sequence shown here is derived from an EMBL/GenBank/DDBJ whole genome shotgun (WGS) entry which is preliminary data.</text>
</comment>
<feature type="transmembrane region" description="Helical" evidence="6">
    <location>
        <begin position="298"/>
        <end position="321"/>
    </location>
</feature>
<evidence type="ECO:0000313" key="8">
    <source>
        <dbReference type="Proteomes" id="UP000823790"/>
    </source>
</evidence>
<keyword evidence="4 6" id="KW-1133">Transmembrane helix</keyword>
<evidence type="ECO:0000256" key="4">
    <source>
        <dbReference type="ARBA" id="ARBA00022989"/>
    </source>
</evidence>
<feature type="transmembrane region" description="Helical" evidence="6">
    <location>
        <begin position="81"/>
        <end position="97"/>
    </location>
</feature>
<evidence type="ECO:0000256" key="5">
    <source>
        <dbReference type="ARBA" id="ARBA00023136"/>
    </source>
</evidence>
<feature type="transmembrane region" description="Helical" evidence="6">
    <location>
        <begin position="12"/>
        <end position="29"/>
    </location>
</feature>
<dbReference type="Gene3D" id="1.20.1250.20">
    <property type="entry name" value="MFS general substrate transporter like domains"/>
    <property type="match status" value="2"/>
</dbReference>
<keyword evidence="8" id="KW-1185">Reference proteome</keyword>
<keyword evidence="2" id="KW-0813">Transport</keyword>
<feature type="transmembrane region" description="Helical" evidence="6">
    <location>
        <begin position="341"/>
        <end position="364"/>
    </location>
</feature>
<feature type="transmembrane region" description="Helical" evidence="6">
    <location>
        <begin position="257"/>
        <end position="277"/>
    </location>
</feature>
<comment type="subcellular location">
    <subcellularLocation>
        <location evidence="1">Membrane</location>
        <topology evidence="1">Multi-pass membrane protein</topology>
    </subcellularLocation>
</comment>
<dbReference type="Proteomes" id="UP000823790">
    <property type="component" value="Unassembled WGS sequence"/>
</dbReference>
<feature type="transmembrane region" description="Helical" evidence="6">
    <location>
        <begin position="141"/>
        <end position="162"/>
    </location>
</feature>
<name>A0ABS4DS29_9GAMM</name>
<evidence type="ECO:0000256" key="1">
    <source>
        <dbReference type="ARBA" id="ARBA00004141"/>
    </source>
</evidence>
<feature type="transmembrane region" description="Helical" evidence="6">
    <location>
        <begin position="429"/>
        <end position="450"/>
    </location>
</feature>
<evidence type="ECO:0000256" key="6">
    <source>
        <dbReference type="SAM" id="Phobius"/>
    </source>
</evidence>